<dbReference type="InterPro" id="IPR038461">
    <property type="entry name" value="Schlafen_AlbA_2_dom_sf"/>
</dbReference>
<evidence type="ECO:0000259" key="1">
    <source>
        <dbReference type="Pfam" id="PF03235"/>
    </source>
</evidence>
<proteinExistence type="predicted"/>
<dbReference type="KEGG" id="png:PNIG_a2103"/>
<evidence type="ECO:0000313" key="2">
    <source>
        <dbReference type="EMBL" id="ASM54160.1"/>
    </source>
</evidence>
<organism evidence="2 3">
    <name type="scientific">Pseudoalteromonas nigrifaciens</name>
    <dbReference type="NCBI Taxonomy" id="28109"/>
    <lineage>
        <taxon>Bacteria</taxon>
        <taxon>Pseudomonadati</taxon>
        <taxon>Pseudomonadota</taxon>
        <taxon>Gammaproteobacteria</taxon>
        <taxon>Alteromonadales</taxon>
        <taxon>Pseudoalteromonadaceae</taxon>
        <taxon>Pseudoalteromonas</taxon>
    </lineage>
</organism>
<protein>
    <recommendedName>
        <fullName evidence="1">GmrSD restriction endonucleases N-terminal domain-containing protein</fullName>
    </recommendedName>
</protein>
<dbReference type="Gene3D" id="3.30.950.30">
    <property type="entry name" value="Schlafen, AAA domain"/>
    <property type="match status" value="1"/>
</dbReference>
<dbReference type="RefSeq" id="WP_089368327.1">
    <property type="nucleotide sequence ID" value="NZ_BJXZ01000006.1"/>
</dbReference>
<evidence type="ECO:0000313" key="3">
    <source>
        <dbReference type="Proteomes" id="UP000198329"/>
    </source>
</evidence>
<name>A0AAC9UFG6_9GAMM</name>
<gene>
    <name evidence="2" type="ORF">PNIG_a2103</name>
</gene>
<dbReference type="InterPro" id="IPR004919">
    <property type="entry name" value="GmrSD_N"/>
</dbReference>
<dbReference type="AlphaFoldDB" id="A0AAC9UFG6"/>
<dbReference type="PANTHER" id="PTHR39639">
    <property type="entry name" value="CHROMOSOME 16, WHOLE GENOME SHOTGUN SEQUENCE"/>
    <property type="match status" value="1"/>
</dbReference>
<dbReference type="GeneID" id="300941802"/>
<dbReference type="Proteomes" id="UP000198329">
    <property type="component" value="Chromosome I"/>
</dbReference>
<dbReference type="Pfam" id="PF03235">
    <property type="entry name" value="GmrSD_N"/>
    <property type="match status" value="1"/>
</dbReference>
<sequence>MKENTELSIKGESIQSLYGSYLKGTFLVNRRYQRKLVWTVEEKRSFIDSILSGYPVPLILLAEVTTEKGRKLEIIDGMQRMNAIMSFIDQEFDVDGKYFNLDTMADTKFLMDDGAISQKDTPLERSVCAEIVRYQIPLSVFQESGDSHIDEVFRRLNSGGRHLSKQELRQAGAISKFASIVRKLSSNIRGDSSPTDILDLNSMKNISITNRSLDYGISVEDIFWVKNNIITKEALRQSQDEEVIADIVAWVSMDKGLRSSSDILNQLYGFSILSSSENSLSTSVELQIQKLNEENVINNVQYVFDELIKLIAESGQTFNALLFKNQQAKISRYFQIVFYSFYKLLIEEEMQIAKKNELIKLLDKAGDKIISLAAGGGNWSAKEKQTQSDALYGVISGCFIKSHDKDPARSHWVTRFENILMQSSTEQTLYDFKVGLHALTDRNNKFNQKAFSKVIKTLTGMANTFPGATGYCLIGVADTKATANQFKTLYDKDYISYSSFYITGVKEEAEKYHGDLDKYFTKLVNLIKSEPISERDKDYLSRNISTIRYFDKDIIILKIESDTKPSIYDGKYFVRHGSNVDEVEPENFGQLFLRFNQ</sequence>
<feature type="domain" description="GmrSD restriction endonucleases N-terminal" evidence="1">
    <location>
        <begin position="16"/>
        <end position="171"/>
    </location>
</feature>
<dbReference type="PANTHER" id="PTHR39639:SF1">
    <property type="entry name" value="DUF262 DOMAIN-CONTAINING PROTEIN"/>
    <property type="match status" value="1"/>
</dbReference>
<keyword evidence="3" id="KW-1185">Reference proteome</keyword>
<reference evidence="2 3" key="1">
    <citation type="submission" date="2015-03" db="EMBL/GenBank/DDBJ databases">
        <authorList>
            <person name="Xie B.-B."/>
            <person name="Rong J.-C."/>
            <person name="Qin Q.-L."/>
            <person name="Zhang Y.-Z."/>
        </authorList>
    </citation>
    <scope>NUCLEOTIDE SEQUENCE [LARGE SCALE GENOMIC DNA]</scope>
    <source>
        <strain evidence="2 3">KMM 661</strain>
    </source>
</reference>
<dbReference type="EMBL" id="CP011036">
    <property type="protein sequence ID" value="ASM54160.1"/>
    <property type="molecule type" value="Genomic_DNA"/>
</dbReference>
<accession>A0AAC9UFG6</accession>